<evidence type="ECO:0000313" key="2">
    <source>
        <dbReference type="Proteomes" id="UP001372338"/>
    </source>
</evidence>
<protein>
    <submittedName>
        <fullName evidence="1">Uncharacterized protein</fullName>
    </submittedName>
</protein>
<proteinExistence type="predicted"/>
<organism evidence="1 2">
    <name type="scientific">Crotalaria pallida</name>
    <name type="common">Smooth rattlebox</name>
    <name type="synonym">Crotalaria striata</name>
    <dbReference type="NCBI Taxonomy" id="3830"/>
    <lineage>
        <taxon>Eukaryota</taxon>
        <taxon>Viridiplantae</taxon>
        <taxon>Streptophyta</taxon>
        <taxon>Embryophyta</taxon>
        <taxon>Tracheophyta</taxon>
        <taxon>Spermatophyta</taxon>
        <taxon>Magnoliopsida</taxon>
        <taxon>eudicotyledons</taxon>
        <taxon>Gunneridae</taxon>
        <taxon>Pentapetalae</taxon>
        <taxon>rosids</taxon>
        <taxon>fabids</taxon>
        <taxon>Fabales</taxon>
        <taxon>Fabaceae</taxon>
        <taxon>Papilionoideae</taxon>
        <taxon>50 kb inversion clade</taxon>
        <taxon>genistoids sensu lato</taxon>
        <taxon>core genistoids</taxon>
        <taxon>Crotalarieae</taxon>
        <taxon>Crotalaria</taxon>
    </lineage>
</organism>
<dbReference type="AlphaFoldDB" id="A0AAN9E1H1"/>
<gene>
    <name evidence="1" type="ORF">RIF29_39116</name>
</gene>
<sequence length="182" mass="20681">MAVGSGSIRMDKKWVGPREESDGFHGGERVDGVGLKEVWEGATRFVLEWVVVSGKVLEREGRKWVEVVRGWVAKGDGWAETWLWGTRGEGVAEGESKGGNLGCWTPCCHHRPPFQLPPRRHQIDRHRYPTATLFVVHHPATLLVLQPRYSRPIYLWYHSTNSSFLQCKTKGTLETKYLSSIL</sequence>
<comment type="caution">
    <text evidence="1">The sequence shown here is derived from an EMBL/GenBank/DDBJ whole genome shotgun (WGS) entry which is preliminary data.</text>
</comment>
<name>A0AAN9E1H1_CROPI</name>
<accession>A0AAN9E1H1</accession>
<evidence type="ECO:0000313" key="1">
    <source>
        <dbReference type="EMBL" id="KAK7244296.1"/>
    </source>
</evidence>
<reference evidence="1 2" key="1">
    <citation type="submission" date="2024-01" db="EMBL/GenBank/DDBJ databases">
        <title>The genomes of 5 underutilized Papilionoideae crops provide insights into root nodulation and disease resistanc.</title>
        <authorList>
            <person name="Yuan L."/>
        </authorList>
    </citation>
    <scope>NUCLEOTIDE SEQUENCE [LARGE SCALE GENOMIC DNA]</scope>
    <source>
        <strain evidence="1">ZHUSHIDOU_FW_LH</strain>
        <tissue evidence="1">Leaf</tissue>
    </source>
</reference>
<keyword evidence="2" id="KW-1185">Reference proteome</keyword>
<dbReference type="Proteomes" id="UP001372338">
    <property type="component" value="Unassembled WGS sequence"/>
</dbReference>
<dbReference type="EMBL" id="JAYWIO010000008">
    <property type="protein sequence ID" value="KAK7244296.1"/>
    <property type="molecule type" value="Genomic_DNA"/>
</dbReference>